<proteinExistence type="predicted"/>
<evidence type="ECO:0000256" key="1">
    <source>
        <dbReference type="ARBA" id="ARBA00022614"/>
    </source>
</evidence>
<dbReference type="SUPFAM" id="SSF52047">
    <property type="entry name" value="RNI-like"/>
    <property type="match status" value="1"/>
</dbReference>
<evidence type="ECO:0000256" key="2">
    <source>
        <dbReference type="ARBA" id="ARBA00022737"/>
    </source>
</evidence>
<evidence type="ECO:0000313" key="3">
    <source>
        <dbReference type="EMBL" id="AYV80093.1"/>
    </source>
</evidence>
<reference evidence="3" key="1">
    <citation type="submission" date="2018-10" db="EMBL/GenBank/DDBJ databases">
        <title>Hidden diversity of soil giant viruses.</title>
        <authorList>
            <person name="Schulz F."/>
            <person name="Alteio L."/>
            <person name="Goudeau D."/>
            <person name="Ryan E.M."/>
            <person name="Malmstrom R.R."/>
            <person name="Blanchard J."/>
            <person name="Woyke T."/>
        </authorList>
    </citation>
    <scope>NUCLEOTIDE SEQUENCE</scope>
    <source>
        <strain evidence="3">GAV1</strain>
    </source>
</reference>
<organism evidence="3">
    <name type="scientific">Gaeavirus sp</name>
    <dbReference type="NCBI Taxonomy" id="2487767"/>
    <lineage>
        <taxon>Viruses</taxon>
        <taxon>Varidnaviria</taxon>
        <taxon>Bamfordvirae</taxon>
        <taxon>Nucleocytoviricota</taxon>
        <taxon>Megaviricetes</taxon>
        <taxon>Imitervirales</taxon>
        <taxon>Mimiviridae</taxon>
        <taxon>Klosneuvirinae</taxon>
    </lineage>
</organism>
<accession>A0A3G5A2P0</accession>
<dbReference type="InterPro" id="IPR050216">
    <property type="entry name" value="LRR_domain-containing"/>
</dbReference>
<gene>
    <name evidence="3" type="ORF">Gaeavirus9_3</name>
</gene>
<dbReference type="PANTHER" id="PTHR48051:SF1">
    <property type="entry name" value="RAS SUPPRESSOR PROTEIN 1"/>
    <property type="match status" value="1"/>
</dbReference>
<keyword evidence="2" id="KW-0677">Repeat</keyword>
<keyword evidence="1" id="KW-0433">Leucine-rich repeat</keyword>
<dbReference type="PANTHER" id="PTHR48051">
    <property type="match status" value="1"/>
</dbReference>
<dbReference type="Gene3D" id="3.80.10.10">
    <property type="entry name" value="Ribonuclease Inhibitor"/>
    <property type="match status" value="1"/>
</dbReference>
<name>A0A3G5A2P0_9VIRU</name>
<sequence>MIVALCTGASVLECIDYKNITNIHLCNDFTEDDDYNADIAINTVFEKLHKFVDLEELHFSEMTLNDKNFKCISSLNIDRLTFNCCIFDIRRAINFPKNVNDLELDNNEIIRKRVTFNWHSLTGLEKLYIFDHSEKPAINRSDIHKIMLLTTIKNIRTANIEIDNELFINICNNLINLEELCLADDNFTKIPCEISKLTKLKSLIISGAPLISLPKEIGDMLNLTRLIIDIQYYGEDTIFGLPLNIMNLNLIELRIDANFEINIPNEYAALKHIETFSCDNNERNMLRWGTNVIVFLYDADTKIDNGVTRVCIESVERQNLDNFPMSLEELVINELRIPLTNLPPGLKKLTLIEYYDPLELTRTKFPEIPKKELSDMPEIKLPFGCELVIKNIPYTMTMTM</sequence>
<dbReference type="InterPro" id="IPR032675">
    <property type="entry name" value="LRR_dom_sf"/>
</dbReference>
<dbReference type="EMBL" id="MK072207">
    <property type="protein sequence ID" value="AYV80093.1"/>
    <property type="molecule type" value="Genomic_DNA"/>
</dbReference>
<protein>
    <submittedName>
        <fullName evidence="3">Uncharacterized protein</fullName>
    </submittedName>
</protein>